<evidence type="ECO:0000256" key="2">
    <source>
        <dbReference type="ARBA" id="ARBA00022741"/>
    </source>
</evidence>
<gene>
    <name evidence="5" type="ORF">D7S89_15175</name>
</gene>
<dbReference type="Pfam" id="PF00437">
    <property type="entry name" value="T2SSE"/>
    <property type="match status" value="1"/>
</dbReference>
<dbReference type="RefSeq" id="WP_121278513.1">
    <property type="nucleotide sequence ID" value="NZ_RBZV01000005.1"/>
</dbReference>
<comment type="caution">
    <text evidence="5">The sequence shown here is derived from an EMBL/GenBank/DDBJ whole genome shotgun (WGS) entry which is preliminary data.</text>
</comment>
<dbReference type="SUPFAM" id="SSF52540">
    <property type="entry name" value="P-loop containing nucleoside triphosphate hydrolases"/>
    <property type="match status" value="1"/>
</dbReference>
<dbReference type="AlphaFoldDB" id="A0A494X9W5"/>
<evidence type="ECO:0000256" key="3">
    <source>
        <dbReference type="ARBA" id="ARBA00022840"/>
    </source>
</evidence>
<dbReference type="GO" id="GO:0005886">
    <property type="term" value="C:plasma membrane"/>
    <property type="evidence" value="ECO:0007669"/>
    <property type="project" value="TreeGrafter"/>
</dbReference>
<dbReference type="PANTHER" id="PTHR30258:SF3">
    <property type="entry name" value="SLL1921 PROTEIN"/>
    <property type="match status" value="1"/>
</dbReference>
<dbReference type="InterPro" id="IPR027417">
    <property type="entry name" value="P-loop_NTPase"/>
</dbReference>
<sequence>MRLSERFRKTTFVAESNADARLANPSLVADEPAPLPLPPVGLQPHVVYRATMGRRFGRVALDLGLLNQHQLSRLLNVQEKAGGRIGDLAIRSGTLTQEQVQQILDAQSLEIHVDARHAATPPFLTWLGDLSRKGVVPKVHKVSAQDLEALRQSQAGRGAQDEADLMTLSLARRIFTDSAAMGASDMCVLVREKYAEVQIRLKGDYKVAKNFTMRREEGDALVRAMYTGLATVKQSTYNPRAFQDAQIHGDVLHDTGLSSVRIIRGPMYPVEAGCSFMVARLQYGPQNDTGPAAARPIDLRAPSRPEGDFEVAGLTPLQIELCERLVRLPMGIVIVTGPTGSGKTTTLFKLMKYQAQIFPEARQITIEDPPEYPQPWAIALSANGEDFRDMVRMTLRMDPDILLLGEIRAADEAVAALQAAMTGHFVWTTLHVTDAYKSIPRLEMLDRERLARAQICDHELIVGMIAQRVVPVLCPDCSVPLLDTPDALPAYMVKALATWGDLSKVRVRGCGCETCHGDKIRGRQAVAEVVITDEAFMSDFLTHGLLVARRNHRRKEGADKSMLANAIDLALAGRVDPLDVHRNVHKLEAKMEEL</sequence>
<evidence type="ECO:0000313" key="6">
    <source>
        <dbReference type="Proteomes" id="UP000280434"/>
    </source>
</evidence>
<organism evidence="5 6">
    <name type="scientific">Trinickia fusca</name>
    <dbReference type="NCBI Taxonomy" id="2419777"/>
    <lineage>
        <taxon>Bacteria</taxon>
        <taxon>Pseudomonadati</taxon>
        <taxon>Pseudomonadota</taxon>
        <taxon>Betaproteobacteria</taxon>
        <taxon>Burkholderiales</taxon>
        <taxon>Burkholderiaceae</taxon>
        <taxon>Trinickia</taxon>
    </lineage>
</organism>
<feature type="domain" description="Bacterial type II secretion system protein E" evidence="4">
    <location>
        <begin position="308"/>
        <end position="573"/>
    </location>
</feature>
<evidence type="ECO:0000313" key="5">
    <source>
        <dbReference type="EMBL" id="RKP47567.1"/>
    </source>
</evidence>
<dbReference type="InterPro" id="IPR037257">
    <property type="entry name" value="T2SS_E_N_sf"/>
</dbReference>
<protein>
    <submittedName>
        <fullName evidence="5">Type II secretion system protein E</fullName>
    </submittedName>
</protein>
<dbReference type="Gene3D" id="3.40.50.300">
    <property type="entry name" value="P-loop containing nucleotide triphosphate hydrolases"/>
    <property type="match status" value="1"/>
</dbReference>
<keyword evidence="3" id="KW-0067">ATP-binding</keyword>
<accession>A0A494X9W5</accession>
<dbReference type="GO" id="GO:0005524">
    <property type="term" value="F:ATP binding"/>
    <property type="evidence" value="ECO:0007669"/>
    <property type="project" value="UniProtKB-KW"/>
</dbReference>
<dbReference type="EMBL" id="RBZV01000005">
    <property type="protein sequence ID" value="RKP47567.1"/>
    <property type="molecule type" value="Genomic_DNA"/>
</dbReference>
<name>A0A494X9W5_9BURK</name>
<proteinExistence type="inferred from homology"/>
<keyword evidence="6" id="KW-1185">Reference proteome</keyword>
<reference evidence="5 6" key="1">
    <citation type="submission" date="2018-10" db="EMBL/GenBank/DDBJ databases">
        <title>Paraburkholderia sp. 7MK8-2, isolated from soil.</title>
        <authorList>
            <person name="Gao Z.-H."/>
            <person name="Qiu L.-H."/>
        </authorList>
    </citation>
    <scope>NUCLEOTIDE SEQUENCE [LARGE SCALE GENOMIC DNA]</scope>
    <source>
        <strain evidence="5 6">7MK8-2</strain>
    </source>
</reference>
<evidence type="ECO:0000259" key="4">
    <source>
        <dbReference type="Pfam" id="PF00437"/>
    </source>
</evidence>
<comment type="similarity">
    <text evidence="1">Belongs to the GSP E family.</text>
</comment>
<dbReference type="OrthoDB" id="5790493at2"/>
<dbReference type="PANTHER" id="PTHR30258">
    <property type="entry name" value="TYPE II SECRETION SYSTEM PROTEIN GSPE-RELATED"/>
    <property type="match status" value="1"/>
</dbReference>
<dbReference type="InterPro" id="IPR001482">
    <property type="entry name" value="T2SS/T4SS_dom"/>
</dbReference>
<dbReference type="GO" id="GO:0016887">
    <property type="term" value="F:ATP hydrolysis activity"/>
    <property type="evidence" value="ECO:0007669"/>
    <property type="project" value="TreeGrafter"/>
</dbReference>
<dbReference type="SUPFAM" id="SSF160246">
    <property type="entry name" value="EspE N-terminal domain-like"/>
    <property type="match status" value="1"/>
</dbReference>
<keyword evidence="2" id="KW-0547">Nucleotide-binding</keyword>
<evidence type="ECO:0000256" key="1">
    <source>
        <dbReference type="ARBA" id="ARBA00006611"/>
    </source>
</evidence>
<dbReference type="Proteomes" id="UP000280434">
    <property type="component" value="Unassembled WGS sequence"/>
</dbReference>